<evidence type="ECO:0000256" key="4">
    <source>
        <dbReference type="ARBA" id="ARBA00022833"/>
    </source>
</evidence>
<dbReference type="SMART" id="SM00510">
    <property type="entry name" value="TFS2M"/>
    <property type="match status" value="1"/>
</dbReference>
<evidence type="ECO:0000256" key="3">
    <source>
        <dbReference type="ARBA" id="ARBA00022771"/>
    </source>
</evidence>
<dbReference type="Proteomes" id="UP000469890">
    <property type="component" value="Unassembled WGS sequence"/>
</dbReference>
<sequence length="322" mass="34972">MSAEEQILKAKTSLASALERENTQTCLEILESLGKIKVTGELLKKTDIGKTIGKLRTHKDPKLAIKAKSIVKKWKDDVVQQSASSSSSSSNNTNGSSNRPPALSKLLTSPAPKKSSPSSSQASSPKTPSSMEGPPRTVKTDEVSFKSTGSVPRNKTIELMYASIGFGSGAGNNAWSCLWAYNSDLLLKRAMAIEKTIYLEFGDINQEYKNKVRSLALNLKNKSNPGLRESVVSGELAVEKLCKMSVDAMASEEAQARDRKLAEEALFKARGAESAQAETDMFKCGKCGGRKCTYFQMQTRSADEPMTTFVTCVGCGNHWKFC</sequence>
<dbReference type="PIRSF" id="PIRSF006704">
    <property type="entry name" value="TF_IIS"/>
    <property type="match status" value="1"/>
</dbReference>
<name>A0A8H4F1M5_MUCCL</name>
<dbReference type="InterPro" id="IPR017923">
    <property type="entry name" value="TFIIS_N"/>
</dbReference>
<proteinExistence type="inferred from homology"/>
<dbReference type="GO" id="GO:0008270">
    <property type="term" value="F:zinc ion binding"/>
    <property type="evidence" value="ECO:0007669"/>
    <property type="project" value="UniProtKB-UniRule"/>
</dbReference>
<dbReference type="InterPro" id="IPR036575">
    <property type="entry name" value="TFIIS_cen_dom_sf"/>
</dbReference>
<dbReference type="InterPro" id="IPR006289">
    <property type="entry name" value="TFSII"/>
</dbReference>
<keyword evidence="8" id="KW-0805">Transcription regulation</keyword>
<dbReference type="NCBIfam" id="TIGR01385">
    <property type="entry name" value="TFSII"/>
    <property type="match status" value="1"/>
</dbReference>
<dbReference type="PANTHER" id="PTHR11477:SF0">
    <property type="entry name" value="IP08861P-RELATED"/>
    <property type="match status" value="1"/>
</dbReference>
<comment type="caution">
    <text evidence="13">The sequence shown here is derived from an EMBL/GenBank/DDBJ whole genome shotgun (WGS) entry which is preliminary data.</text>
</comment>
<evidence type="ECO:0000259" key="11">
    <source>
        <dbReference type="PROSITE" id="PS51319"/>
    </source>
</evidence>
<keyword evidence="2 8" id="KW-0479">Metal-binding</keyword>
<evidence type="ECO:0000256" key="2">
    <source>
        <dbReference type="ARBA" id="ARBA00022723"/>
    </source>
</evidence>
<dbReference type="SMART" id="SM00440">
    <property type="entry name" value="ZnF_C2C2"/>
    <property type="match status" value="1"/>
</dbReference>
<evidence type="ECO:0000256" key="5">
    <source>
        <dbReference type="ARBA" id="ARBA00023242"/>
    </source>
</evidence>
<dbReference type="EMBL" id="JAAECE010000004">
    <property type="protein sequence ID" value="KAF1802817.1"/>
    <property type="molecule type" value="Genomic_DNA"/>
</dbReference>
<protein>
    <recommendedName>
        <fullName evidence="8">Transcription elongation factor</fullName>
    </recommendedName>
</protein>
<evidence type="ECO:0000256" key="9">
    <source>
        <dbReference type="SAM" id="MobiDB-lite"/>
    </source>
</evidence>
<feature type="region of interest" description="Disordered" evidence="9">
    <location>
        <begin position="81"/>
        <end position="149"/>
    </location>
</feature>
<dbReference type="Gene3D" id="2.20.25.10">
    <property type="match status" value="1"/>
</dbReference>
<dbReference type="GO" id="GO:0031564">
    <property type="term" value="P:transcription antitermination"/>
    <property type="evidence" value="ECO:0007669"/>
    <property type="project" value="TreeGrafter"/>
</dbReference>
<dbReference type="Pfam" id="PF01096">
    <property type="entry name" value="Zn_ribbon_TFIIS"/>
    <property type="match status" value="1"/>
</dbReference>
<dbReference type="Pfam" id="PF07500">
    <property type="entry name" value="TFIIS_M"/>
    <property type="match status" value="1"/>
</dbReference>
<dbReference type="SUPFAM" id="SSF57783">
    <property type="entry name" value="Zinc beta-ribbon"/>
    <property type="match status" value="1"/>
</dbReference>
<keyword evidence="8" id="KW-0804">Transcription</keyword>
<evidence type="ECO:0000313" key="13">
    <source>
        <dbReference type="EMBL" id="KAF1802817.1"/>
    </source>
</evidence>
<keyword evidence="5 7" id="KW-0539">Nucleus</keyword>
<dbReference type="GO" id="GO:0005634">
    <property type="term" value="C:nucleus"/>
    <property type="evidence" value="ECO:0007669"/>
    <property type="project" value="UniProtKB-SubCell"/>
</dbReference>
<feature type="domain" description="TFIIS-type" evidence="10">
    <location>
        <begin position="280"/>
        <end position="320"/>
    </location>
</feature>
<dbReference type="FunFam" id="2.20.25.10:FF:000001">
    <property type="entry name" value="Probable Transcription elongation factor S-II"/>
    <property type="match status" value="1"/>
</dbReference>
<evidence type="ECO:0000256" key="6">
    <source>
        <dbReference type="PROSITE-ProRule" id="PRU00472"/>
    </source>
</evidence>
<keyword evidence="4 8" id="KW-0862">Zinc</keyword>
<dbReference type="SUPFAM" id="SSF47676">
    <property type="entry name" value="Conserved domain common to transcription factors TFIIS, elongin A, CRSP70"/>
    <property type="match status" value="1"/>
</dbReference>
<dbReference type="PROSITE" id="PS51321">
    <property type="entry name" value="TFIIS_CENTRAL"/>
    <property type="match status" value="1"/>
</dbReference>
<dbReference type="InterPro" id="IPR035100">
    <property type="entry name" value="TF_IIS-typ"/>
</dbReference>
<dbReference type="GO" id="GO:0006368">
    <property type="term" value="P:transcription elongation by RNA polymerase II"/>
    <property type="evidence" value="ECO:0007669"/>
    <property type="project" value="InterPro"/>
</dbReference>
<dbReference type="InterPro" id="IPR003618">
    <property type="entry name" value="TFIIS_cen_dom"/>
</dbReference>
<gene>
    <name evidence="13" type="ORF">FB192DRAFT_1422517</name>
</gene>
<dbReference type="GO" id="GO:0003746">
    <property type="term" value="F:translation elongation factor activity"/>
    <property type="evidence" value="ECO:0007669"/>
    <property type="project" value="UniProtKB-KW"/>
</dbReference>
<dbReference type="InterPro" id="IPR001222">
    <property type="entry name" value="Znf_TFIIS"/>
</dbReference>
<comment type="similarity">
    <text evidence="8">Belongs to the TFS-II family.</text>
</comment>
<dbReference type="CDD" id="cd13749">
    <property type="entry name" value="Zn-ribbon_TFIIS"/>
    <property type="match status" value="1"/>
</dbReference>
<evidence type="ECO:0000256" key="8">
    <source>
        <dbReference type="RuleBase" id="RU368078"/>
    </source>
</evidence>
<dbReference type="SMART" id="SM00509">
    <property type="entry name" value="TFS2N"/>
    <property type="match status" value="1"/>
</dbReference>
<feature type="compositionally biased region" description="Low complexity" evidence="9">
    <location>
        <begin position="82"/>
        <end position="130"/>
    </location>
</feature>
<dbReference type="Gene3D" id="1.20.930.10">
    <property type="entry name" value="Conserved domain common to transcription factors TFIIS, elongin A, CRSP70"/>
    <property type="match status" value="1"/>
</dbReference>
<dbReference type="GO" id="GO:0000977">
    <property type="term" value="F:RNA polymerase II transcription regulatory region sequence-specific DNA binding"/>
    <property type="evidence" value="ECO:0007669"/>
    <property type="project" value="TreeGrafter"/>
</dbReference>
<keyword evidence="3 6" id="KW-0863">Zinc-finger</keyword>
<reference evidence="13 14" key="1">
    <citation type="submission" date="2019-09" db="EMBL/GenBank/DDBJ databases">
        <authorList>
            <consortium name="DOE Joint Genome Institute"/>
            <person name="Mondo S.J."/>
            <person name="Navarro-Mendoza M.I."/>
            <person name="Perez-Arques C."/>
            <person name="Panchal S."/>
            <person name="Nicolas F.E."/>
            <person name="Ganguly P."/>
            <person name="Pangilinan J."/>
            <person name="Grigoriev I."/>
            <person name="Heitman J."/>
            <person name="Sanya K."/>
            <person name="Garre V."/>
        </authorList>
    </citation>
    <scope>NUCLEOTIDE SEQUENCE [LARGE SCALE GENOMIC DNA]</scope>
    <source>
        <strain evidence="13 14">MU402</strain>
    </source>
</reference>
<dbReference type="GO" id="GO:0001139">
    <property type="term" value="F:RNA polymerase II complex recruiting activity"/>
    <property type="evidence" value="ECO:0007669"/>
    <property type="project" value="TreeGrafter"/>
</dbReference>
<dbReference type="PROSITE" id="PS51319">
    <property type="entry name" value="TFIIS_N"/>
    <property type="match status" value="1"/>
</dbReference>
<dbReference type="Pfam" id="PF08711">
    <property type="entry name" value="Med26"/>
    <property type="match status" value="1"/>
</dbReference>
<dbReference type="SUPFAM" id="SSF46942">
    <property type="entry name" value="Elongation factor TFIIS domain 2"/>
    <property type="match status" value="1"/>
</dbReference>
<evidence type="ECO:0000259" key="12">
    <source>
        <dbReference type="PROSITE" id="PS51321"/>
    </source>
</evidence>
<accession>A0A8H4F1M5</accession>
<dbReference type="InterPro" id="IPR003617">
    <property type="entry name" value="TFIIS/CRSP70_N_sub"/>
</dbReference>
<evidence type="ECO:0000259" key="10">
    <source>
        <dbReference type="PROSITE" id="PS51133"/>
    </source>
</evidence>
<dbReference type="PROSITE" id="PS00466">
    <property type="entry name" value="ZF_TFIIS_1"/>
    <property type="match status" value="1"/>
</dbReference>
<feature type="domain" description="TFIIS N-terminal" evidence="11">
    <location>
        <begin position="5"/>
        <end position="81"/>
    </location>
</feature>
<dbReference type="GO" id="GO:0006362">
    <property type="term" value="P:transcription elongation by RNA polymerase I"/>
    <property type="evidence" value="ECO:0007669"/>
    <property type="project" value="TreeGrafter"/>
</dbReference>
<dbReference type="PANTHER" id="PTHR11477">
    <property type="entry name" value="TRANSCRIPTION FACTOR S-II ZINC FINGER DOMAIN-CONTAINING PROTEIN"/>
    <property type="match status" value="1"/>
</dbReference>
<keyword evidence="13" id="KW-0251">Elongation factor</keyword>
<comment type="function">
    <text evidence="8">Necessary for efficient RNA polymerase II transcription elongation past template-encoded arresting sites.</text>
</comment>
<comment type="subcellular location">
    <subcellularLocation>
        <location evidence="1 7 8">Nucleus</location>
    </subcellularLocation>
</comment>
<dbReference type="PROSITE" id="PS51133">
    <property type="entry name" value="ZF_TFIIS_2"/>
    <property type="match status" value="1"/>
</dbReference>
<keyword evidence="8" id="KW-0238">DNA-binding</keyword>
<evidence type="ECO:0000256" key="1">
    <source>
        <dbReference type="ARBA" id="ARBA00004123"/>
    </source>
</evidence>
<keyword evidence="13" id="KW-0648">Protein biosynthesis</keyword>
<dbReference type="Gene3D" id="1.10.472.30">
    <property type="entry name" value="Transcription elongation factor S-II, central domain"/>
    <property type="match status" value="1"/>
</dbReference>
<organism evidence="13 14">
    <name type="scientific">Mucor circinelloides f. lusitanicus</name>
    <name type="common">Mucor racemosus var. lusitanicus</name>
    <dbReference type="NCBI Taxonomy" id="29924"/>
    <lineage>
        <taxon>Eukaryota</taxon>
        <taxon>Fungi</taxon>
        <taxon>Fungi incertae sedis</taxon>
        <taxon>Mucoromycota</taxon>
        <taxon>Mucoromycotina</taxon>
        <taxon>Mucoromycetes</taxon>
        <taxon>Mucorales</taxon>
        <taxon>Mucorineae</taxon>
        <taxon>Mucoraceae</taxon>
        <taxon>Mucor</taxon>
    </lineage>
</organism>
<dbReference type="CDD" id="cd00183">
    <property type="entry name" value="TFIIS_I"/>
    <property type="match status" value="1"/>
</dbReference>
<dbReference type="FunFam" id="1.10.472.30:FF:000003">
    <property type="entry name" value="Transcription elongation factor S-II"/>
    <property type="match status" value="1"/>
</dbReference>
<dbReference type="InterPro" id="IPR035441">
    <property type="entry name" value="TFIIS/LEDGF_dom_sf"/>
</dbReference>
<dbReference type="AlphaFoldDB" id="A0A8H4F1M5"/>
<feature type="domain" description="TFIIS central" evidence="12">
    <location>
        <begin position="152"/>
        <end position="277"/>
    </location>
</feature>
<evidence type="ECO:0000256" key="7">
    <source>
        <dbReference type="PROSITE-ProRule" id="PRU00649"/>
    </source>
</evidence>
<evidence type="ECO:0000313" key="14">
    <source>
        <dbReference type="Proteomes" id="UP000469890"/>
    </source>
</evidence>
<dbReference type="GO" id="GO:0031440">
    <property type="term" value="P:regulation of mRNA 3'-end processing"/>
    <property type="evidence" value="ECO:0007669"/>
    <property type="project" value="TreeGrafter"/>
</dbReference>